<dbReference type="InterPro" id="IPR001109">
    <property type="entry name" value="Hydrogenase_HupF/HypC"/>
</dbReference>
<dbReference type="NCBIfam" id="TIGR00074">
    <property type="entry name" value="hypC_hupF"/>
    <property type="match status" value="1"/>
</dbReference>
<evidence type="ECO:0000256" key="3">
    <source>
        <dbReference type="ARBA" id="ARBA00071976"/>
    </source>
</evidence>
<dbReference type="RefSeq" id="WP_407050736.1">
    <property type="nucleotide sequence ID" value="NZ_CP158568.1"/>
</dbReference>
<name>A0AAU7XDK6_9HYPH</name>
<dbReference type="AlphaFoldDB" id="A0AAU7XDK6"/>
<dbReference type="GO" id="GO:0051604">
    <property type="term" value="P:protein maturation"/>
    <property type="evidence" value="ECO:0007669"/>
    <property type="project" value="TreeGrafter"/>
</dbReference>
<accession>A0AAU7XDK6</accession>
<dbReference type="Pfam" id="PF01455">
    <property type="entry name" value="HupF_HypC"/>
    <property type="match status" value="1"/>
</dbReference>
<dbReference type="SUPFAM" id="SSF159127">
    <property type="entry name" value="HupF/HypC-like"/>
    <property type="match status" value="1"/>
</dbReference>
<comment type="similarity">
    <text evidence="1">Belongs to the HupF/HypC family.</text>
</comment>
<dbReference type="GO" id="GO:1902670">
    <property type="term" value="F:carbon dioxide binding"/>
    <property type="evidence" value="ECO:0007669"/>
    <property type="project" value="TreeGrafter"/>
</dbReference>
<reference evidence="4" key="1">
    <citation type="submission" date="2024-06" db="EMBL/GenBank/DDBJ databases">
        <title>Methylostella associata gen. nov., sp. nov., a novel Ancalomicrobiaceae-affiliated facultatively methylotrophic bacteria that feed on methanotrophs of the genus Methylococcus.</title>
        <authorList>
            <person name="Saltykova V."/>
            <person name="Danilova O.V."/>
            <person name="Oshkin I.Y."/>
            <person name="Belova S.E."/>
            <person name="Pimenov N.V."/>
            <person name="Dedysh S.N."/>
        </authorList>
    </citation>
    <scope>NUCLEOTIDE SEQUENCE</scope>
    <source>
        <strain evidence="4">S20</strain>
    </source>
</reference>
<dbReference type="PRINTS" id="PR00445">
    <property type="entry name" value="HUPFHYPC"/>
</dbReference>
<dbReference type="FunFam" id="2.30.30.140:FF:000022">
    <property type="entry name" value="Hydrogenase assembly chaperone HybG"/>
    <property type="match status" value="1"/>
</dbReference>
<proteinExistence type="inferred from homology"/>
<dbReference type="PANTHER" id="PTHR35177">
    <property type="entry name" value="HYDROGENASE MATURATION FACTOR HYBG"/>
    <property type="match status" value="1"/>
</dbReference>
<dbReference type="GO" id="GO:0005506">
    <property type="term" value="F:iron ion binding"/>
    <property type="evidence" value="ECO:0007669"/>
    <property type="project" value="TreeGrafter"/>
</dbReference>
<evidence type="ECO:0000313" key="4">
    <source>
        <dbReference type="EMBL" id="XBY45644.1"/>
    </source>
</evidence>
<dbReference type="PANTHER" id="PTHR35177:SF2">
    <property type="entry name" value="HYDROGENASE MATURATION FACTOR HYBG"/>
    <property type="match status" value="1"/>
</dbReference>
<protein>
    <recommendedName>
        <fullName evidence="3">Hydrogenase maturation factor HypC</fullName>
    </recommendedName>
</protein>
<dbReference type="Gene3D" id="2.30.30.140">
    <property type="match status" value="1"/>
</dbReference>
<sequence>MCLAIPALVTAVLPDAQAKISLDGVVKTISVALVADVVPGDYVIVHVGHALSKIDPEEAERTLALIAEIGTGHSNAEVAA</sequence>
<evidence type="ECO:0000256" key="1">
    <source>
        <dbReference type="ARBA" id="ARBA00006018"/>
    </source>
</evidence>
<gene>
    <name evidence="4" type="ORF">ABS361_05045</name>
</gene>
<evidence type="ECO:0000256" key="2">
    <source>
        <dbReference type="ARBA" id="ARBA00053969"/>
    </source>
</evidence>
<comment type="function">
    <text evidence="2">Involved in the maturation of [NiFe] hydrogenases. Involved in the biosynthesis of the Fe(CN)(2)CO cofactor.</text>
</comment>
<organism evidence="4">
    <name type="scientific">Methyloraptor flagellatus</name>
    <dbReference type="NCBI Taxonomy" id="3162530"/>
    <lineage>
        <taxon>Bacteria</taxon>
        <taxon>Pseudomonadati</taxon>
        <taxon>Pseudomonadota</taxon>
        <taxon>Alphaproteobacteria</taxon>
        <taxon>Hyphomicrobiales</taxon>
        <taxon>Ancalomicrobiaceae</taxon>
        <taxon>Methyloraptor</taxon>
    </lineage>
</organism>
<dbReference type="KEGG" id="mflg:ABS361_05045"/>
<dbReference type="EMBL" id="CP158568">
    <property type="protein sequence ID" value="XBY45644.1"/>
    <property type="molecule type" value="Genomic_DNA"/>
</dbReference>